<dbReference type="InterPro" id="IPR036322">
    <property type="entry name" value="WD40_repeat_dom_sf"/>
</dbReference>
<feature type="region of interest" description="Disordered" evidence="1">
    <location>
        <begin position="242"/>
        <end position="322"/>
    </location>
</feature>
<keyword evidence="3" id="KW-1185">Reference proteome</keyword>
<gene>
    <name evidence="2" type="ORF">SNE40_004797</name>
</gene>
<dbReference type="Pfam" id="PF21030">
    <property type="entry name" value="WDR93"/>
    <property type="match status" value="1"/>
</dbReference>
<dbReference type="SUPFAM" id="SSF50978">
    <property type="entry name" value="WD40 repeat-like"/>
    <property type="match status" value="1"/>
</dbReference>
<proteinExistence type="predicted"/>
<dbReference type="InterPro" id="IPR049547">
    <property type="entry name" value="WDR93_beta-prop"/>
</dbReference>
<evidence type="ECO:0000313" key="2">
    <source>
        <dbReference type="EMBL" id="KAK6188662.1"/>
    </source>
</evidence>
<dbReference type="GO" id="GO:0022900">
    <property type="term" value="P:electron transport chain"/>
    <property type="evidence" value="ECO:0007669"/>
    <property type="project" value="InterPro"/>
</dbReference>
<protein>
    <recommendedName>
        <fullName evidence="4">WD repeat-containing protein 93</fullName>
    </recommendedName>
</protein>
<dbReference type="PANTHER" id="PTHR12219:SF17">
    <property type="entry name" value="WD REPEAT-CONTAINING PROTEIN 93"/>
    <property type="match status" value="1"/>
</dbReference>
<feature type="compositionally biased region" description="Pro residues" evidence="1">
    <location>
        <begin position="291"/>
        <end position="306"/>
    </location>
</feature>
<organism evidence="2 3">
    <name type="scientific">Patella caerulea</name>
    <name type="common">Rayed Mediterranean limpet</name>
    <dbReference type="NCBI Taxonomy" id="87958"/>
    <lineage>
        <taxon>Eukaryota</taxon>
        <taxon>Metazoa</taxon>
        <taxon>Spiralia</taxon>
        <taxon>Lophotrochozoa</taxon>
        <taxon>Mollusca</taxon>
        <taxon>Gastropoda</taxon>
        <taxon>Patellogastropoda</taxon>
        <taxon>Patelloidea</taxon>
        <taxon>Patellidae</taxon>
        <taxon>Patella</taxon>
    </lineage>
</organism>
<accession>A0AAN8K3R0</accession>
<comment type="caution">
    <text evidence="2">The sequence shown here is derived from an EMBL/GenBank/DDBJ whole genome shotgun (WGS) entry which is preliminary data.</text>
</comment>
<evidence type="ECO:0008006" key="4">
    <source>
        <dbReference type="Google" id="ProtNLM"/>
    </source>
</evidence>
<feature type="compositionally biased region" description="Polar residues" evidence="1">
    <location>
        <begin position="254"/>
        <end position="276"/>
    </location>
</feature>
<dbReference type="PANTHER" id="PTHR12219">
    <property type="entry name" value="NADH-UBIQUINONE OXIDOREDUCTASE"/>
    <property type="match status" value="1"/>
</dbReference>
<dbReference type="AlphaFoldDB" id="A0AAN8K3R0"/>
<evidence type="ECO:0000256" key="1">
    <source>
        <dbReference type="SAM" id="MobiDB-lite"/>
    </source>
</evidence>
<dbReference type="Proteomes" id="UP001347796">
    <property type="component" value="Unassembled WGS sequence"/>
</dbReference>
<evidence type="ECO:0000313" key="3">
    <source>
        <dbReference type="Proteomes" id="UP001347796"/>
    </source>
</evidence>
<dbReference type="InterPro" id="IPR006885">
    <property type="entry name" value="NADH_UbQ_FeS_4_mit-like"/>
</dbReference>
<sequence length="742" mass="83315">MPVYLRKNMTFTPPSLENIADLDENDFEFIDPDKLKDQVPQPYRLVNKIVDSVVEKAWSFISDIENKKTANLNKIRAPKYDCAVKLQSHEKATALTDSVDGRYVFIGLPNGIVVIDSLTQETVSTWDEEKVDIAHIKCHLIGVQTYLLVTIDEMGIAKLFIFSSEQIFLLKILNEQVQEPGATKIISTKCESSEEGDYIGIVLENTSSNEIWLELHRLPRDTWLREMETVVAELKALSQQQEEEAAMAAESTEDNSQVFTERKGSTTSIKIPSTLTIRERRGSSSNSLSPTPSPSGSPKPGTPPPLLTLTPGEKPNPKFTPPSLVLKIHPPQPITGSTSSSVMSACQKVDSGEVIGTGQHHIITSTHLEQRDSMFEQQHENMMKYLPAEDKQNEEIMQPTFHFVTSSRLTPVGLEQPSQTGRPTTVIVWWTGESNLRQYSLLKQSKDFDHKADIVWPFCSTITCSTTSSCGIYLAVGLRSGNVVLWDRYLGIEKGVIGVSSEYSIKQVQFLDPSISSEDMTDYPPYKTSSSAWLLIQTSDNSQYVYNTSLNTLVVLYTVNENNEEETVLSTVSGIPELLLVVTKDNSLLLKDVTNGQDVCELILPTSFDLTSPWEPIYSFGGGGQMLYVKGSSSSKDEEGAIIDESSLFVYQLRSFPSLDGYWKRPRNNDIKPVHSTVEQRVNALLKHRIAVQPQRKERLEKRWNMMQQELDIILQCQETAKKRTGFGHAYSYFDQPEENDN</sequence>
<name>A0AAN8K3R0_PATCE</name>
<reference evidence="2 3" key="1">
    <citation type="submission" date="2024-01" db="EMBL/GenBank/DDBJ databases">
        <title>The genome of the rayed Mediterranean limpet Patella caerulea (Linnaeus, 1758).</title>
        <authorList>
            <person name="Anh-Thu Weber A."/>
            <person name="Halstead-Nussloch G."/>
        </authorList>
    </citation>
    <scope>NUCLEOTIDE SEQUENCE [LARGE SCALE GENOMIC DNA]</scope>
    <source>
        <strain evidence="2">AATW-2023a</strain>
        <tissue evidence="2">Whole specimen</tissue>
    </source>
</reference>
<dbReference type="EMBL" id="JAZGQO010000003">
    <property type="protein sequence ID" value="KAK6188662.1"/>
    <property type="molecule type" value="Genomic_DNA"/>
</dbReference>